<evidence type="ECO:0000259" key="2">
    <source>
        <dbReference type="Pfam" id="PF00561"/>
    </source>
</evidence>
<proteinExistence type="predicted"/>
<dbReference type="SUPFAM" id="SSF53474">
    <property type="entry name" value="alpha/beta-Hydrolases"/>
    <property type="match status" value="1"/>
</dbReference>
<keyword evidence="4" id="KW-1185">Reference proteome</keyword>
<dbReference type="InterPro" id="IPR000073">
    <property type="entry name" value="AB_hydrolase_1"/>
</dbReference>
<feature type="domain" description="AB hydrolase-1" evidence="2">
    <location>
        <begin position="43"/>
        <end position="287"/>
    </location>
</feature>
<sequence>MPLTLATARTSWRRAATTLALAAAAMLAAPATRAADTYTQTRYPVVLVHGMLGFDAIGPVNYFYGVPSALRAGGATVYTPSVSALNTSELRGEQLLAQLRQLKAAYGHTRFNLIGHSHGGPTVRYVAAVAPELVASVTTVGAPHAGSKVADGIEAGAGATGTTSLIASIVNAQGVLISWLSGEPQLPQQSLGSLASLNTRSAAAFNARFPQGAPTSDCGQGPAQVNGVRYYSVSGTGVVTQPLDPSDAFLALTSTFFGREANDGLVSRCSSHWGTVLRDDYPWNHLDEVNQAFGLRGLFTPDPVAFYRSQANRLKQLGL</sequence>
<gene>
    <name evidence="3" type="ORF">MW290_14800</name>
</gene>
<reference evidence="3" key="1">
    <citation type="submission" date="2022-05" db="EMBL/GenBank/DDBJ databases">
        <title>An RpoN-dependent PEP-CTERM gene is involved in floc formation of an Aquincola tertiaricarbonis strain.</title>
        <authorList>
            <person name="Qiu D."/>
            <person name="Xia M."/>
        </authorList>
    </citation>
    <scope>NUCLEOTIDE SEQUENCE</scope>
    <source>
        <strain evidence="3">RN12</strain>
    </source>
</reference>
<organism evidence="3 4">
    <name type="scientific">Aquincola tertiaricarbonis</name>
    <dbReference type="NCBI Taxonomy" id="391953"/>
    <lineage>
        <taxon>Bacteria</taxon>
        <taxon>Pseudomonadati</taxon>
        <taxon>Pseudomonadota</taxon>
        <taxon>Betaproteobacteria</taxon>
        <taxon>Burkholderiales</taxon>
        <taxon>Sphaerotilaceae</taxon>
        <taxon>Aquincola</taxon>
    </lineage>
</organism>
<dbReference type="RefSeq" id="WP_250198490.1">
    <property type="nucleotide sequence ID" value="NZ_CP097636.1"/>
</dbReference>
<keyword evidence="1" id="KW-0732">Signal</keyword>
<dbReference type="Pfam" id="PF00561">
    <property type="entry name" value="Abhydrolase_1"/>
    <property type="match status" value="1"/>
</dbReference>
<evidence type="ECO:0000313" key="3">
    <source>
        <dbReference type="EMBL" id="URI10286.1"/>
    </source>
</evidence>
<feature type="chain" id="PRO_5045857716" evidence="1">
    <location>
        <begin position="35"/>
        <end position="319"/>
    </location>
</feature>
<evidence type="ECO:0000256" key="1">
    <source>
        <dbReference type="SAM" id="SignalP"/>
    </source>
</evidence>
<feature type="signal peptide" evidence="1">
    <location>
        <begin position="1"/>
        <end position="34"/>
    </location>
</feature>
<evidence type="ECO:0000313" key="4">
    <source>
        <dbReference type="Proteomes" id="UP001056201"/>
    </source>
</evidence>
<accession>A0ABY4SDS1</accession>
<dbReference type="Proteomes" id="UP001056201">
    <property type="component" value="Chromosome 2"/>
</dbReference>
<dbReference type="EMBL" id="CP097636">
    <property type="protein sequence ID" value="URI10286.1"/>
    <property type="molecule type" value="Genomic_DNA"/>
</dbReference>
<name>A0ABY4SDS1_AQUTE</name>
<protein>
    <submittedName>
        <fullName evidence="3">Triacylglycerol lipase</fullName>
    </submittedName>
</protein>
<dbReference type="Gene3D" id="3.40.50.1820">
    <property type="entry name" value="alpha/beta hydrolase"/>
    <property type="match status" value="1"/>
</dbReference>
<dbReference type="InterPro" id="IPR029058">
    <property type="entry name" value="AB_hydrolase_fold"/>
</dbReference>